<dbReference type="AlphaFoldDB" id="A0A0N4T940"/>
<dbReference type="EMBL" id="UZAD01002540">
    <property type="protein sequence ID" value="VDN85877.1"/>
    <property type="molecule type" value="Genomic_DNA"/>
</dbReference>
<gene>
    <name evidence="1" type="ORF">BPAG_LOCUS4691</name>
</gene>
<evidence type="ECO:0000313" key="3">
    <source>
        <dbReference type="WBParaSite" id="BPAG_0000472701-mRNA-1"/>
    </source>
</evidence>
<proteinExistence type="predicted"/>
<name>A0A0N4T940_BRUPA</name>
<reference evidence="3" key="1">
    <citation type="submission" date="2017-02" db="UniProtKB">
        <authorList>
            <consortium name="WormBaseParasite"/>
        </authorList>
    </citation>
    <scope>IDENTIFICATION</scope>
</reference>
<keyword evidence="2" id="KW-1185">Reference proteome</keyword>
<accession>A0A0N4T940</accession>
<protein>
    <submittedName>
        <fullName evidence="3">Mobile element protein</fullName>
    </submittedName>
</protein>
<evidence type="ECO:0000313" key="2">
    <source>
        <dbReference type="Proteomes" id="UP000278627"/>
    </source>
</evidence>
<dbReference type="WBParaSite" id="BPAG_0000472701-mRNA-1">
    <property type="protein sequence ID" value="BPAG_0000472701-mRNA-1"/>
    <property type="gene ID" value="BPAG_0000472701"/>
</dbReference>
<dbReference type="Proteomes" id="UP000278627">
    <property type="component" value="Unassembled WGS sequence"/>
</dbReference>
<reference evidence="1 2" key="2">
    <citation type="submission" date="2018-11" db="EMBL/GenBank/DDBJ databases">
        <authorList>
            <consortium name="Pathogen Informatics"/>
        </authorList>
    </citation>
    <scope>NUCLEOTIDE SEQUENCE [LARGE SCALE GENOMIC DNA]</scope>
</reference>
<sequence length="58" mass="6667">MAIDLSYLYDINSALKLMPIAVVNIAGFCFKNFSHNRLKSQYDIPMRLPLSLLIYCVK</sequence>
<evidence type="ECO:0000313" key="1">
    <source>
        <dbReference type="EMBL" id="VDN85877.1"/>
    </source>
</evidence>
<organism evidence="3">
    <name type="scientific">Brugia pahangi</name>
    <name type="common">Filarial nematode worm</name>
    <dbReference type="NCBI Taxonomy" id="6280"/>
    <lineage>
        <taxon>Eukaryota</taxon>
        <taxon>Metazoa</taxon>
        <taxon>Ecdysozoa</taxon>
        <taxon>Nematoda</taxon>
        <taxon>Chromadorea</taxon>
        <taxon>Rhabditida</taxon>
        <taxon>Spirurina</taxon>
        <taxon>Spiruromorpha</taxon>
        <taxon>Filarioidea</taxon>
        <taxon>Onchocercidae</taxon>
        <taxon>Brugia</taxon>
    </lineage>
</organism>